<dbReference type="EMBL" id="UOEV01000026">
    <property type="protein sequence ID" value="VAW32152.1"/>
    <property type="molecule type" value="Genomic_DNA"/>
</dbReference>
<feature type="non-terminal residue" evidence="1">
    <location>
        <position position="47"/>
    </location>
</feature>
<organism evidence="1">
    <name type="scientific">hydrothermal vent metagenome</name>
    <dbReference type="NCBI Taxonomy" id="652676"/>
    <lineage>
        <taxon>unclassified sequences</taxon>
        <taxon>metagenomes</taxon>
        <taxon>ecological metagenomes</taxon>
    </lineage>
</organism>
<proteinExistence type="predicted"/>
<accession>A0A3B0V061</accession>
<gene>
    <name evidence="1" type="ORF">MNBD_CPR01-265</name>
</gene>
<name>A0A3B0V061_9ZZZZ</name>
<protein>
    <submittedName>
        <fullName evidence="1">Uncharacterized protein</fullName>
    </submittedName>
</protein>
<reference evidence="1" key="1">
    <citation type="submission" date="2018-06" db="EMBL/GenBank/DDBJ databases">
        <authorList>
            <person name="Zhirakovskaya E."/>
        </authorList>
    </citation>
    <scope>NUCLEOTIDE SEQUENCE</scope>
</reference>
<dbReference type="AlphaFoldDB" id="A0A3B0V061"/>
<evidence type="ECO:0000313" key="1">
    <source>
        <dbReference type="EMBL" id="VAW32152.1"/>
    </source>
</evidence>
<sequence length="47" mass="4985">MKRCHSLDLIPSGVSHEGASHSVREGFMGFSVLGVKMTPKTENPAAS</sequence>